<dbReference type="PANTHER" id="PTHR42932:SF3">
    <property type="entry name" value="DNA PROTECTION DURING STARVATION PROTEIN"/>
    <property type="match status" value="1"/>
</dbReference>
<sequence length="156" mass="17361">MRVNIGISEESRQAIAGQLAKLLADTYTLYLKTHNFHWNVTGPQFNTLHLMTEEQYTELALAVDQIAERIRALGLPAPGSYAEFSKLATVEEAKGGESADEMIRQLVIGQETVVRTARAAVTAADEASDEPTLDLLTQRMQVHEKTAWMLRSMLED</sequence>
<organism evidence="4 5">
    <name type="scientific">Woeseia oceani</name>
    <dbReference type="NCBI Taxonomy" id="1548547"/>
    <lineage>
        <taxon>Bacteria</taxon>
        <taxon>Pseudomonadati</taxon>
        <taxon>Pseudomonadota</taxon>
        <taxon>Gammaproteobacteria</taxon>
        <taxon>Woeseiales</taxon>
        <taxon>Woeseiaceae</taxon>
        <taxon>Woeseia</taxon>
    </lineage>
</organism>
<dbReference type="STRING" id="1548547.BA177_04715"/>
<dbReference type="Pfam" id="PF00210">
    <property type="entry name" value="Ferritin"/>
    <property type="match status" value="1"/>
</dbReference>
<dbReference type="PROSITE" id="PS00819">
    <property type="entry name" value="DPS_2"/>
    <property type="match status" value="1"/>
</dbReference>
<reference evidence="4 5" key="1">
    <citation type="submission" date="2016-06" db="EMBL/GenBank/DDBJ databases">
        <title>Complete genome sequence of a deep-branching marine Gamma Proteobacterium Woeseia oceani type strain XK5.</title>
        <authorList>
            <person name="Mu D."/>
            <person name="Du Z."/>
        </authorList>
    </citation>
    <scope>NUCLEOTIDE SEQUENCE [LARGE SCALE GENOMIC DNA]</scope>
    <source>
        <strain evidence="4 5">XK5</strain>
    </source>
</reference>
<dbReference type="CDD" id="cd01043">
    <property type="entry name" value="DPS"/>
    <property type="match status" value="1"/>
</dbReference>
<dbReference type="InterPro" id="IPR023188">
    <property type="entry name" value="DPS_DNA-bd_CS"/>
</dbReference>
<dbReference type="Proteomes" id="UP000092695">
    <property type="component" value="Chromosome"/>
</dbReference>
<dbReference type="AlphaFoldDB" id="A0A193LDP9"/>
<dbReference type="InterPro" id="IPR008331">
    <property type="entry name" value="Ferritin_DPS_dom"/>
</dbReference>
<dbReference type="Gene3D" id="1.20.1260.10">
    <property type="match status" value="1"/>
</dbReference>
<dbReference type="EMBL" id="CP016268">
    <property type="protein sequence ID" value="ANO50603.1"/>
    <property type="molecule type" value="Genomic_DNA"/>
</dbReference>
<dbReference type="PIRSF" id="PIRSF005900">
    <property type="entry name" value="Dps"/>
    <property type="match status" value="1"/>
</dbReference>
<accession>A0A193LDP9</accession>
<evidence type="ECO:0000256" key="1">
    <source>
        <dbReference type="ARBA" id="ARBA00009497"/>
    </source>
</evidence>
<comment type="similarity">
    <text evidence="1 2">Belongs to the Dps family.</text>
</comment>
<evidence type="ECO:0000259" key="3">
    <source>
        <dbReference type="Pfam" id="PF00210"/>
    </source>
</evidence>
<dbReference type="InterPro" id="IPR009078">
    <property type="entry name" value="Ferritin-like_SF"/>
</dbReference>
<name>A0A193LDP9_9GAMM</name>
<feature type="domain" description="Ferritin/DPS" evidence="3">
    <location>
        <begin position="18"/>
        <end position="155"/>
    </location>
</feature>
<protein>
    <submittedName>
        <fullName evidence="4">DNA starvation/stationary phase protection protein</fullName>
    </submittedName>
</protein>
<gene>
    <name evidence="4" type="ORF">BA177_04715</name>
</gene>
<dbReference type="InterPro" id="IPR002177">
    <property type="entry name" value="DPS_DNA-bd"/>
</dbReference>
<dbReference type="SUPFAM" id="SSF47240">
    <property type="entry name" value="Ferritin-like"/>
    <property type="match status" value="1"/>
</dbReference>
<dbReference type="RefSeq" id="WP_068613534.1">
    <property type="nucleotide sequence ID" value="NZ_CP016268.1"/>
</dbReference>
<dbReference type="GO" id="GO:0016722">
    <property type="term" value="F:oxidoreductase activity, acting on metal ions"/>
    <property type="evidence" value="ECO:0007669"/>
    <property type="project" value="InterPro"/>
</dbReference>
<proteinExistence type="inferred from homology"/>
<dbReference type="KEGG" id="woc:BA177_04715"/>
<dbReference type="PROSITE" id="PS00818">
    <property type="entry name" value="DPS_1"/>
    <property type="match status" value="1"/>
</dbReference>
<dbReference type="PANTHER" id="PTHR42932">
    <property type="entry name" value="GENERAL STRESS PROTEIN 20U"/>
    <property type="match status" value="1"/>
</dbReference>
<evidence type="ECO:0000313" key="4">
    <source>
        <dbReference type="EMBL" id="ANO50603.1"/>
    </source>
</evidence>
<evidence type="ECO:0000256" key="2">
    <source>
        <dbReference type="RuleBase" id="RU003875"/>
    </source>
</evidence>
<dbReference type="InterPro" id="IPR012347">
    <property type="entry name" value="Ferritin-like"/>
</dbReference>
<dbReference type="GO" id="GO:0008199">
    <property type="term" value="F:ferric iron binding"/>
    <property type="evidence" value="ECO:0007669"/>
    <property type="project" value="InterPro"/>
</dbReference>
<dbReference type="OrthoDB" id="9797687at2"/>
<dbReference type="PRINTS" id="PR01346">
    <property type="entry name" value="HELNAPAPROT"/>
</dbReference>
<keyword evidence="5" id="KW-1185">Reference proteome</keyword>
<evidence type="ECO:0000313" key="5">
    <source>
        <dbReference type="Proteomes" id="UP000092695"/>
    </source>
</evidence>